<feature type="signal peptide" evidence="5">
    <location>
        <begin position="1"/>
        <end position="24"/>
    </location>
</feature>
<feature type="repeat" description="ANK" evidence="3">
    <location>
        <begin position="91"/>
        <end position="123"/>
    </location>
</feature>
<dbReference type="PROSITE" id="PS50088">
    <property type="entry name" value="ANK_REPEAT"/>
    <property type="match status" value="2"/>
</dbReference>
<dbReference type="InterPro" id="IPR036770">
    <property type="entry name" value="Ankyrin_rpt-contain_sf"/>
</dbReference>
<feature type="compositionally biased region" description="Low complexity" evidence="4">
    <location>
        <begin position="152"/>
        <end position="162"/>
    </location>
</feature>
<gene>
    <name evidence="6" type="ORF">SAMN02927928_2872</name>
</gene>
<evidence type="ECO:0000256" key="3">
    <source>
        <dbReference type="PROSITE-ProRule" id="PRU00023"/>
    </source>
</evidence>
<accession>A0A1G4SRR9</accession>
<sequence length="337" mass="35521">MKKFAIFAAAGFFAGCLVVGAVGAGSGPAANAATYTRGGACEAVANTPNDGVVKQATDPRLRAREDVFFNNDDELTALLEDCVDINSRDSSGNTLLHTAIDGNKLSAVKILLAHGARLDIKNTSGKTPAQYAYDSTMKAYLASLPPQPPAAPKAKPAPVSPAITPASSQGTSLAPHQGTDEMGYCERAATATTNDGRTPQNRARLRARDAIWYNHPDELTAYIENCVGVNDKDNTGSTLLHTAAERDRVEMAKILVAHGASLSATDTFGKNPASYATSPEMKALLGTPKAVQAAGDNPNKLQCAQKHQADAALCSDTACRMRANSHWQKCLKTGSYW</sequence>
<name>A0A1G4SRR9_9CAUL</name>
<dbReference type="PROSITE" id="PS50297">
    <property type="entry name" value="ANK_REP_REGION"/>
    <property type="match status" value="2"/>
</dbReference>
<keyword evidence="2 3" id="KW-0040">ANK repeat</keyword>
<feature type="chain" id="PRO_5011608222" evidence="5">
    <location>
        <begin position="25"/>
        <end position="337"/>
    </location>
</feature>
<feature type="compositionally biased region" description="Polar residues" evidence="4">
    <location>
        <begin position="165"/>
        <end position="174"/>
    </location>
</feature>
<dbReference type="PROSITE" id="PS51257">
    <property type="entry name" value="PROKAR_LIPOPROTEIN"/>
    <property type="match status" value="1"/>
</dbReference>
<dbReference type="SMART" id="SM00248">
    <property type="entry name" value="ANK"/>
    <property type="match status" value="2"/>
</dbReference>
<feature type="region of interest" description="Disordered" evidence="4">
    <location>
        <begin position="145"/>
        <end position="177"/>
    </location>
</feature>
<protein>
    <submittedName>
        <fullName evidence="6">Ankyrin repeat-containing protein</fullName>
    </submittedName>
</protein>
<dbReference type="AlphaFoldDB" id="A0A1G4SRR9"/>
<keyword evidence="5" id="KW-0732">Signal</keyword>
<keyword evidence="7" id="KW-1185">Reference proteome</keyword>
<dbReference type="PANTHER" id="PTHR24171">
    <property type="entry name" value="ANKYRIN REPEAT DOMAIN-CONTAINING PROTEIN 39-RELATED"/>
    <property type="match status" value="1"/>
</dbReference>
<proteinExistence type="predicted"/>
<reference evidence="7" key="1">
    <citation type="submission" date="2016-10" db="EMBL/GenBank/DDBJ databases">
        <authorList>
            <person name="Varghese N."/>
            <person name="Submissions S."/>
        </authorList>
    </citation>
    <scope>NUCLEOTIDE SEQUENCE [LARGE SCALE GENOMIC DNA]</scope>
    <source>
        <strain evidence="7">CGMCC 1.3431</strain>
    </source>
</reference>
<dbReference type="OrthoDB" id="7557147at2"/>
<evidence type="ECO:0000256" key="1">
    <source>
        <dbReference type="ARBA" id="ARBA00022737"/>
    </source>
</evidence>
<evidence type="ECO:0000313" key="7">
    <source>
        <dbReference type="Proteomes" id="UP000199150"/>
    </source>
</evidence>
<evidence type="ECO:0000256" key="5">
    <source>
        <dbReference type="SAM" id="SignalP"/>
    </source>
</evidence>
<feature type="repeat" description="ANK" evidence="3">
    <location>
        <begin position="235"/>
        <end position="267"/>
    </location>
</feature>
<dbReference type="Gene3D" id="1.25.40.20">
    <property type="entry name" value="Ankyrin repeat-containing domain"/>
    <property type="match status" value="2"/>
</dbReference>
<dbReference type="STRING" id="260084.SAMN02927928_2872"/>
<evidence type="ECO:0000256" key="2">
    <source>
        <dbReference type="ARBA" id="ARBA00023043"/>
    </source>
</evidence>
<dbReference type="SUPFAM" id="SSF48403">
    <property type="entry name" value="Ankyrin repeat"/>
    <property type="match status" value="1"/>
</dbReference>
<keyword evidence="1" id="KW-0677">Repeat</keyword>
<dbReference type="Pfam" id="PF13857">
    <property type="entry name" value="Ank_5"/>
    <property type="match status" value="2"/>
</dbReference>
<evidence type="ECO:0000313" key="6">
    <source>
        <dbReference type="EMBL" id="SCW71870.1"/>
    </source>
</evidence>
<evidence type="ECO:0000256" key="4">
    <source>
        <dbReference type="SAM" id="MobiDB-lite"/>
    </source>
</evidence>
<dbReference type="RefSeq" id="WP_090649373.1">
    <property type="nucleotide sequence ID" value="NZ_CBCRYE010000003.1"/>
</dbReference>
<dbReference type="Proteomes" id="UP000199150">
    <property type="component" value="Unassembled WGS sequence"/>
</dbReference>
<dbReference type="InterPro" id="IPR002110">
    <property type="entry name" value="Ankyrin_rpt"/>
</dbReference>
<dbReference type="EMBL" id="FMTS01000005">
    <property type="protein sequence ID" value="SCW71870.1"/>
    <property type="molecule type" value="Genomic_DNA"/>
</dbReference>
<organism evidence="6 7">
    <name type="scientific">Asticcacaulis taihuensis</name>
    <dbReference type="NCBI Taxonomy" id="260084"/>
    <lineage>
        <taxon>Bacteria</taxon>
        <taxon>Pseudomonadati</taxon>
        <taxon>Pseudomonadota</taxon>
        <taxon>Alphaproteobacteria</taxon>
        <taxon>Caulobacterales</taxon>
        <taxon>Caulobacteraceae</taxon>
        <taxon>Asticcacaulis</taxon>
    </lineage>
</organism>